<evidence type="ECO:0000256" key="2">
    <source>
        <dbReference type="ARBA" id="ARBA00022692"/>
    </source>
</evidence>
<feature type="chain" id="PRO_5034462928" description="Mid2 domain-containing protein" evidence="7">
    <location>
        <begin position="25"/>
        <end position="458"/>
    </location>
</feature>
<gene>
    <name evidence="8" type="ORF">INT46_011205</name>
</gene>
<dbReference type="AlphaFoldDB" id="A0A8H7RAY4"/>
<evidence type="ECO:0000256" key="3">
    <source>
        <dbReference type="ARBA" id="ARBA00022989"/>
    </source>
</evidence>
<keyword evidence="9" id="KW-1185">Reference proteome</keyword>
<sequence>MKYNLKLLALSILSTSCLIQYSNGFSMSIFGSTDIWPGSSALIQWHDGARNVNVMLAVQNKDTTLSPVGQTTFNVAPYGSTIIRIDSGTPTGRNYFFIAEDIIDPSNYTSVGPFSIIEPFGDAHPTNSITVTATERFSTDTVPTATSQEAGASASVRSKSTNTANTDSKDDINNTKESSTHIVLSMVQIIGIVVGCVGAVIVGVLLYVCCFKRSKSIPAVPLYPPAPMNMNGPSGMPGVPIPMKEPTVKKQSLKKPVVGKVDSNMTVVGSEVSPKLQENTTISLSNDFSYAQNLANQSPPPVNLPQQTYSYYGNNEMYYGNQMQYPYQDAMPMPTHFTNPSSPTSPSFAYMQQQQMYPPQNQAVTANYWNYSPPPPPLNFSHKPDSNSIDNKTEQIPMTSATNNTQKTELAAVPAKTEQAESSLSQKFEMPVVHADLEQQQDNTSLFQKPHATSSFFS</sequence>
<evidence type="ECO:0008006" key="10">
    <source>
        <dbReference type="Google" id="ProtNLM"/>
    </source>
</evidence>
<dbReference type="PANTHER" id="PTHR15549">
    <property type="entry name" value="PAIRED IMMUNOGLOBULIN-LIKE TYPE 2 RECEPTOR"/>
    <property type="match status" value="1"/>
</dbReference>
<organism evidence="8 9">
    <name type="scientific">Mucor plumbeus</name>
    <dbReference type="NCBI Taxonomy" id="97098"/>
    <lineage>
        <taxon>Eukaryota</taxon>
        <taxon>Fungi</taxon>
        <taxon>Fungi incertae sedis</taxon>
        <taxon>Mucoromycota</taxon>
        <taxon>Mucoromycotina</taxon>
        <taxon>Mucoromycetes</taxon>
        <taxon>Mucorales</taxon>
        <taxon>Mucorineae</taxon>
        <taxon>Mucoraceae</taxon>
        <taxon>Mucor</taxon>
    </lineage>
</organism>
<feature type="compositionally biased region" description="Polar residues" evidence="5">
    <location>
        <begin position="139"/>
        <end position="166"/>
    </location>
</feature>
<comment type="caution">
    <text evidence="8">The sequence shown here is derived from an EMBL/GenBank/DDBJ whole genome shotgun (WGS) entry which is preliminary data.</text>
</comment>
<evidence type="ECO:0000256" key="4">
    <source>
        <dbReference type="ARBA" id="ARBA00023136"/>
    </source>
</evidence>
<evidence type="ECO:0000313" key="8">
    <source>
        <dbReference type="EMBL" id="KAG2207806.1"/>
    </source>
</evidence>
<dbReference type="InterPro" id="IPR051694">
    <property type="entry name" value="Immunoregulatory_rcpt-like"/>
</dbReference>
<keyword evidence="3 6" id="KW-1133">Transmembrane helix</keyword>
<evidence type="ECO:0000256" key="1">
    <source>
        <dbReference type="ARBA" id="ARBA00004167"/>
    </source>
</evidence>
<evidence type="ECO:0000256" key="7">
    <source>
        <dbReference type="SAM" id="SignalP"/>
    </source>
</evidence>
<dbReference type="EMBL" id="JAEPRC010000122">
    <property type="protein sequence ID" value="KAG2207806.1"/>
    <property type="molecule type" value="Genomic_DNA"/>
</dbReference>
<dbReference type="GO" id="GO:0016020">
    <property type="term" value="C:membrane"/>
    <property type="evidence" value="ECO:0007669"/>
    <property type="project" value="UniProtKB-SubCell"/>
</dbReference>
<protein>
    <recommendedName>
        <fullName evidence="10">Mid2 domain-containing protein</fullName>
    </recommendedName>
</protein>
<evidence type="ECO:0000256" key="5">
    <source>
        <dbReference type="SAM" id="MobiDB-lite"/>
    </source>
</evidence>
<feature type="region of interest" description="Disordered" evidence="5">
    <location>
        <begin position="139"/>
        <end position="174"/>
    </location>
</feature>
<evidence type="ECO:0000313" key="9">
    <source>
        <dbReference type="Proteomes" id="UP000650833"/>
    </source>
</evidence>
<dbReference type="OrthoDB" id="2278457at2759"/>
<accession>A0A8H7RAY4</accession>
<dbReference type="GO" id="GO:0071944">
    <property type="term" value="C:cell periphery"/>
    <property type="evidence" value="ECO:0007669"/>
    <property type="project" value="UniProtKB-ARBA"/>
</dbReference>
<keyword evidence="7" id="KW-0732">Signal</keyword>
<dbReference type="PROSITE" id="PS51257">
    <property type="entry name" value="PROKAR_LIPOPROTEIN"/>
    <property type="match status" value="1"/>
</dbReference>
<proteinExistence type="predicted"/>
<reference evidence="8" key="1">
    <citation type="submission" date="2020-12" db="EMBL/GenBank/DDBJ databases">
        <title>Metabolic potential, ecology and presence of endohyphal bacteria is reflected in genomic diversity of Mucoromycotina.</title>
        <authorList>
            <person name="Muszewska A."/>
            <person name="Okrasinska A."/>
            <person name="Steczkiewicz K."/>
            <person name="Drgas O."/>
            <person name="Orlowska M."/>
            <person name="Perlinska-Lenart U."/>
            <person name="Aleksandrzak-Piekarczyk T."/>
            <person name="Szatraj K."/>
            <person name="Zielenkiewicz U."/>
            <person name="Pilsyk S."/>
            <person name="Malc E."/>
            <person name="Mieczkowski P."/>
            <person name="Kruszewska J.S."/>
            <person name="Biernat P."/>
            <person name="Pawlowska J."/>
        </authorList>
    </citation>
    <scope>NUCLEOTIDE SEQUENCE</scope>
    <source>
        <strain evidence="8">CBS 226.32</strain>
    </source>
</reference>
<feature type="transmembrane region" description="Helical" evidence="6">
    <location>
        <begin position="182"/>
        <end position="208"/>
    </location>
</feature>
<keyword evidence="2 6" id="KW-0812">Transmembrane</keyword>
<name>A0A8H7RAY4_9FUNG</name>
<dbReference type="Proteomes" id="UP000650833">
    <property type="component" value="Unassembled WGS sequence"/>
</dbReference>
<keyword evidence="4 6" id="KW-0472">Membrane</keyword>
<evidence type="ECO:0000256" key="6">
    <source>
        <dbReference type="SAM" id="Phobius"/>
    </source>
</evidence>
<comment type="subcellular location">
    <subcellularLocation>
        <location evidence="1">Membrane</location>
        <topology evidence="1">Single-pass membrane protein</topology>
    </subcellularLocation>
</comment>
<feature type="signal peptide" evidence="7">
    <location>
        <begin position="1"/>
        <end position="24"/>
    </location>
</feature>